<gene>
    <name evidence="1" type="ORF">D3H35_08280</name>
</gene>
<reference evidence="1 2" key="1">
    <citation type="submission" date="2018-09" db="EMBL/GenBank/DDBJ databases">
        <title>Cohnella cavernae sp. nov., isolated from a karst cave.</title>
        <authorList>
            <person name="Zhu H."/>
        </authorList>
    </citation>
    <scope>NUCLEOTIDE SEQUENCE [LARGE SCALE GENOMIC DNA]</scope>
    <source>
        <strain evidence="1 2">K2E09-144</strain>
    </source>
</reference>
<protein>
    <submittedName>
        <fullName evidence="1">Uncharacterized protein</fullName>
    </submittedName>
</protein>
<keyword evidence="2" id="KW-1185">Reference proteome</keyword>
<dbReference type="AlphaFoldDB" id="A0A398CT60"/>
<evidence type="ECO:0000313" key="2">
    <source>
        <dbReference type="Proteomes" id="UP000266340"/>
    </source>
</evidence>
<organism evidence="1 2">
    <name type="scientific">Cohnella faecalis</name>
    <dbReference type="NCBI Taxonomy" id="2315694"/>
    <lineage>
        <taxon>Bacteria</taxon>
        <taxon>Bacillati</taxon>
        <taxon>Bacillota</taxon>
        <taxon>Bacilli</taxon>
        <taxon>Bacillales</taxon>
        <taxon>Paenibacillaceae</taxon>
        <taxon>Cohnella</taxon>
    </lineage>
</organism>
<sequence>MNIKMTNEWRISLFAGIAERIGTRTLRERLAETRLLASDANLVWMTRFPDNSRSHKPLLLY</sequence>
<dbReference type="EMBL" id="QXJM01000029">
    <property type="protein sequence ID" value="RIE03948.1"/>
    <property type="molecule type" value="Genomic_DNA"/>
</dbReference>
<name>A0A398CT60_9BACL</name>
<accession>A0A398CT60</accession>
<comment type="caution">
    <text evidence="1">The sequence shown here is derived from an EMBL/GenBank/DDBJ whole genome shotgun (WGS) entry which is preliminary data.</text>
</comment>
<evidence type="ECO:0000313" key="1">
    <source>
        <dbReference type="EMBL" id="RIE03948.1"/>
    </source>
</evidence>
<dbReference type="Proteomes" id="UP000266340">
    <property type="component" value="Unassembled WGS sequence"/>
</dbReference>
<proteinExistence type="predicted"/>